<dbReference type="AlphaFoldDB" id="A0A9D2T039"/>
<reference evidence="1" key="1">
    <citation type="journal article" date="2021" name="PeerJ">
        <title>Extensive microbial diversity within the chicken gut microbiome revealed by metagenomics and culture.</title>
        <authorList>
            <person name="Gilroy R."/>
            <person name="Ravi A."/>
            <person name="Getino M."/>
            <person name="Pursley I."/>
            <person name="Horton D.L."/>
            <person name="Alikhan N.F."/>
            <person name="Baker D."/>
            <person name="Gharbi K."/>
            <person name="Hall N."/>
            <person name="Watson M."/>
            <person name="Adriaenssens E.M."/>
            <person name="Foster-Nyarko E."/>
            <person name="Jarju S."/>
            <person name="Secka A."/>
            <person name="Antonio M."/>
            <person name="Oren A."/>
            <person name="Chaudhuri R.R."/>
            <person name="La Ragione R."/>
            <person name="Hildebrand F."/>
            <person name="Pallen M.J."/>
        </authorList>
    </citation>
    <scope>NUCLEOTIDE SEQUENCE</scope>
    <source>
        <strain evidence="1">CHK165-2605</strain>
    </source>
</reference>
<dbReference type="NCBIfam" id="TIGR01784">
    <property type="entry name" value="T_den_put_tspse"/>
    <property type="match status" value="1"/>
</dbReference>
<organism evidence="1 2">
    <name type="scientific">Candidatus Mediterraneibacter gallistercoris</name>
    <dbReference type="NCBI Taxonomy" id="2838671"/>
    <lineage>
        <taxon>Bacteria</taxon>
        <taxon>Bacillati</taxon>
        <taxon>Bacillota</taxon>
        <taxon>Clostridia</taxon>
        <taxon>Lachnospirales</taxon>
        <taxon>Lachnospiraceae</taxon>
        <taxon>Mediterraneibacter</taxon>
    </lineage>
</organism>
<dbReference type="Proteomes" id="UP000823895">
    <property type="component" value="Unassembled WGS sequence"/>
</dbReference>
<accession>A0A9D2T039</accession>
<dbReference type="EMBL" id="DWWI01000013">
    <property type="protein sequence ID" value="HJC42178.1"/>
    <property type="molecule type" value="Genomic_DNA"/>
</dbReference>
<dbReference type="PANTHER" id="PTHR41317">
    <property type="entry name" value="PD-(D_E)XK NUCLEASE FAMILY TRANSPOSASE"/>
    <property type="match status" value="1"/>
</dbReference>
<evidence type="ECO:0000313" key="1">
    <source>
        <dbReference type="EMBL" id="HJC42178.1"/>
    </source>
</evidence>
<reference evidence="1" key="2">
    <citation type="submission" date="2021-04" db="EMBL/GenBank/DDBJ databases">
        <authorList>
            <person name="Gilroy R."/>
        </authorList>
    </citation>
    <scope>NUCLEOTIDE SEQUENCE</scope>
    <source>
        <strain evidence="1">CHK165-2605</strain>
    </source>
</reference>
<name>A0A9D2T039_9FIRM</name>
<dbReference type="InterPro" id="IPR010106">
    <property type="entry name" value="RpnA"/>
</dbReference>
<gene>
    <name evidence="1" type="ORF">H9756_00600</name>
</gene>
<protein>
    <submittedName>
        <fullName evidence="1">Rpn family recombination-promoting nuclease/putative transposase</fullName>
    </submittedName>
</protein>
<sequence>MEKKNDNFIMLPTVDICFKNLMENPEVRRGFIAALLKVQPEEIEESTLLPTTLQRDYGDDKLGILDILVQLEDGTQIDMEMQVAYYEYWDARVLFYLSKVFTGQLKKGDPYDRLKKCIHVSILDFIQFDGDESCYRTIHFRDDHTGNKYSDLMEIQVLELKKLPGKVKGEEDIISWMRFLGGKTREEFEDMADLNKYIGIAYEELQKLSADELKRLDYESREKAIRDHKSFMRGAIKQGLKQGLEQGLKEGQAIGERSKLREITKKKMNRGMTAEEIADDLEEDVETIRSLYEEILKEKTDDPQ</sequence>
<proteinExistence type="predicted"/>
<dbReference type="PANTHER" id="PTHR41317:SF1">
    <property type="entry name" value="PD-(D_E)XK NUCLEASE FAMILY TRANSPOSASE"/>
    <property type="match status" value="1"/>
</dbReference>
<dbReference type="Pfam" id="PF12784">
    <property type="entry name" value="PDDEXK_2"/>
    <property type="match status" value="1"/>
</dbReference>
<evidence type="ECO:0000313" key="2">
    <source>
        <dbReference type="Proteomes" id="UP000823895"/>
    </source>
</evidence>
<comment type="caution">
    <text evidence="1">The sequence shown here is derived from an EMBL/GenBank/DDBJ whole genome shotgun (WGS) entry which is preliminary data.</text>
</comment>